<proteinExistence type="predicted"/>
<name>A0A2U8GSX3_9RHOO</name>
<evidence type="ECO:0000256" key="1">
    <source>
        <dbReference type="SAM" id="SignalP"/>
    </source>
</evidence>
<reference evidence="2 3" key="1">
    <citation type="submission" date="2017-06" db="EMBL/GenBank/DDBJ databases">
        <title>Azoarcus.</title>
        <authorList>
            <person name="Woo J.-H."/>
            <person name="Kim H.-S."/>
        </authorList>
    </citation>
    <scope>NUCLEOTIDE SEQUENCE [LARGE SCALE GENOMIC DNA]</scope>
    <source>
        <strain evidence="2 3">TSPY31</strain>
    </source>
</reference>
<dbReference type="Gene3D" id="2.40.230.20">
    <property type="entry name" value="Nucleoside-specific channel-forming protein, Tsx-like"/>
    <property type="match status" value="1"/>
</dbReference>
<sequence length="281" mass="31028">MHKLSSRLFATTVLGACLAAPVTASAANWSDTSISYRYGEQFREPAISDDVSKDIVGFTHVSGHNYGQNFLNVDILMSDSKDPAKGGDTGAQEIYVVYAHQLYLGKVFDKNLSFGPVKEIALTTGLDWNSKDTAFAPKVRKILVGPTLKFDIPKGFFDVSLLYYKEWNNNGIVGKSVEFDPTYRIAMAWGIPFNVGSVPLSFEGFLNYTGKKGKDGFGVKTDPETWTDMFIMADVGQMLMGKPRTLRAGIGYEYINNKFGSKEGSTGSETSTPMIKLQWHF</sequence>
<dbReference type="KEGG" id="acom:CEW83_13585"/>
<accession>A0A2U8GSX3</accession>
<evidence type="ECO:0000313" key="2">
    <source>
        <dbReference type="EMBL" id="AWI76126.1"/>
    </source>
</evidence>
<feature type="chain" id="PRO_5015944847" description="Outer envelope protein" evidence="1">
    <location>
        <begin position="27"/>
        <end position="281"/>
    </location>
</feature>
<organism evidence="2 3">
    <name type="scientific">Parazoarcus communis</name>
    <dbReference type="NCBI Taxonomy" id="41977"/>
    <lineage>
        <taxon>Bacteria</taxon>
        <taxon>Pseudomonadati</taxon>
        <taxon>Pseudomonadota</taxon>
        <taxon>Betaproteobacteria</taxon>
        <taxon>Rhodocyclales</taxon>
        <taxon>Zoogloeaceae</taxon>
        <taxon>Parazoarcus</taxon>
    </lineage>
</organism>
<feature type="signal peptide" evidence="1">
    <location>
        <begin position="1"/>
        <end position="26"/>
    </location>
</feature>
<evidence type="ECO:0008006" key="4">
    <source>
        <dbReference type="Google" id="ProtNLM"/>
    </source>
</evidence>
<protein>
    <recommendedName>
        <fullName evidence="4">Outer envelope protein</fullName>
    </recommendedName>
</protein>
<keyword evidence="3" id="KW-1185">Reference proteome</keyword>
<dbReference type="RefSeq" id="WP_108949829.1">
    <property type="nucleotide sequence ID" value="NZ_CP022187.1"/>
</dbReference>
<dbReference type="Proteomes" id="UP000244930">
    <property type="component" value="Chromosome"/>
</dbReference>
<dbReference type="EMBL" id="CP022187">
    <property type="protein sequence ID" value="AWI76126.1"/>
    <property type="molecule type" value="Genomic_DNA"/>
</dbReference>
<dbReference type="GO" id="GO:0009279">
    <property type="term" value="C:cell outer membrane"/>
    <property type="evidence" value="ECO:0007669"/>
    <property type="project" value="InterPro"/>
</dbReference>
<dbReference type="SUPFAM" id="SSF111364">
    <property type="entry name" value="Tsx-like channel"/>
    <property type="match status" value="1"/>
</dbReference>
<keyword evidence="1" id="KW-0732">Signal</keyword>
<evidence type="ECO:0000313" key="3">
    <source>
        <dbReference type="Proteomes" id="UP000244930"/>
    </source>
</evidence>
<dbReference type="InterPro" id="IPR036777">
    <property type="entry name" value="Channel_Tsx-like_sf"/>
</dbReference>
<gene>
    <name evidence="2" type="ORF">CEW83_13585</name>
</gene>
<dbReference type="AlphaFoldDB" id="A0A2U8GSX3"/>